<gene>
    <name evidence="1" type="primary">g8008</name>
    <name evidence="1" type="ORF">NpPPO83_00008008</name>
</gene>
<protein>
    <submittedName>
        <fullName evidence="1">Uncharacterized protein</fullName>
    </submittedName>
</protein>
<organism evidence="1 2">
    <name type="scientific">Neofusicoccum parvum</name>
    <dbReference type="NCBI Taxonomy" id="310453"/>
    <lineage>
        <taxon>Eukaryota</taxon>
        <taxon>Fungi</taxon>
        <taxon>Dikarya</taxon>
        <taxon>Ascomycota</taxon>
        <taxon>Pezizomycotina</taxon>
        <taxon>Dothideomycetes</taxon>
        <taxon>Dothideomycetes incertae sedis</taxon>
        <taxon>Botryosphaeriales</taxon>
        <taxon>Botryosphaeriaceae</taxon>
        <taxon>Neofusicoccum</taxon>
    </lineage>
</organism>
<accession>A0ACB5SK36</accession>
<evidence type="ECO:0000313" key="1">
    <source>
        <dbReference type="EMBL" id="GME45148.1"/>
    </source>
</evidence>
<sequence>MSSKSSASKVRVVRLAHVHYQHPDMERALAFLQDFGFVDELRGTNEVYLRGYGIQPYVYVAEKSPDAKRHFKGGVWVVDSIAELEKAASHPRASPIREIDAPGGGKIVTIEDPNGFLVGFVFGQNLRQFGDSDSAIQLERTPPTPNTANSKLRKGTYRRFEKGPSPVHKLGHYGFMLPPAKYDETKQFYMDLMNITPTDSVFDPSTGKDETCFMHIDLGPDFTDHHSFFLGVDPQAAAAYVHHSSYEVNDFDTQTLGHDWLRSKGWTNCWGVGRHVLGSQIFDYWFDGSGNIVEHYTDGDLVNGDTPPHREPASPDSLHIWGPNIPLAFVTGKVEDSGKPLGPPPVPLEA</sequence>
<evidence type="ECO:0000313" key="2">
    <source>
        <dbReference type="Proteomes" id="UP001165186"/>
    </source>
</evidence>
<keyword evidence="2" id="KW-1185">Reference proteome</keyword>
<dbReference type="EMBL" id="BSXG01000117">
    <property type="protein sequence ID" value="GME45148.1"/>
    <property type="molecule type" value="Genomic_DNA"/>
</dbReference>
<comment type="caution">
    <text evidence="1">The sequence shown here is derived from an EMBL/GenBank/DDBJ whole genome shotgun (WGS) entry which is preliminary data.</text>
</comment>
<dbReference type="Proteomes" id="UP001165186">
    <property type="component" value="Unassembled WGS sequence"/>
</dbReference>
<proteinExistence type="predicted"/>
<name>A0ACB5SK36_9PEZI</name>
<reference evidence="1" key="1">
    <citation type="submission" date="2024-09" db="EMBL/GenBank/DDBJ databases">
        <title>Draft Genome Sequences of Neofusicoccum parvum.</title>
        <authorList>
            <person name="Ashida A."/>
            <person name="Camagna M."/>
            <person name="Tanaka A."/>
            <person name="Takemoto D."/>
        </authorList>
    </citation>
    <scope>NUCLEOTIDE SEQUENCE</scope>
    <source>
        <strain evidence="1">PPO83</strain>
    </source>
</reference>